<keyword evidence="1" id="KW-0472">Membrane</keyword>
<keyword evidence="3" id="KW-1185">Reference proteome</keyword>
<dbReference type="AlphaFoldDB" id="A0A246JG78"/>
<proteinExistence type="predicted"/>
<comment type="caution">
    <text evidence="2">The sequence shown here is derived from an EMBL/GenBank/DDBJ whole genome shotgun (WGS) entry which is preliminary data.</text>
</comment>
<dbReference type="EMBL" id="NIOF01000003">
    <property type="protein sequence ID" value="OWQ91573.1"/>
    <property type="molecule type" value="Genomic_DNA"/>
</dbReference>
<feature type="transmembrane region" description="Helical" evidence="1">
    <location>
        <begin position="43"/>
        <end position="62"/>
    </location>
</feature>
<protein>
    <submittedName>
        <fullName evidence="2">Uncharacterized protein</fullName>
    </submittedName>
</protein>
<dbReference type="OrthoDB" id="9155299at2"/>
<keyword evidence="1" id="KW-0812">Transmembrane</keyword>
<reference evidence="2 3" key="1">
    <citation type="journal article" date="2008" name="Int. J. Syst. Evol. Microbiol.">
        <title>Description of Roseateles aquatilis sp. nov. and Roseateles terrae sp. nov., in the class Betaproteobacteria, and emended description of the genus Roseateles.</title>
        <authorList>
            <person name="Gomila M."/>
            <person name="Bowien B."/>
            <person name="Falsen E."/>
            <person name="Moore E.R."/>
            <person name="Lalucat J."/>
        </authorList>
    </citation>
    <scope>NUCLEOTIDE SEQUENCE [LARGE SCALE GENOMIC DNA]</scope>
    <source>
        <strain evidence="2 3">CCUG 48205</strain>
    </source>
</reference>
<name>A0A246JG78_9BURK</name>
<gene>
    <name evidence="2" type="ORF">CDN99_10570</name>
</gene>
<evidence type="ECO:0000313" key="2">
    <source>
        <dbReference type="EMBL" id="OWQ91573.1"/>
    </source>
</evidence>
<dbReference type="Proteomes" id="UP000197468">
    <property type="component" value="Unassembled WGS sequence"/>
</dbReference>
<organism evidence="2 3">
    <name type="scientific">Roseateles aquatilis</name>
    <dbReference type="NCBI Taxonomy" id="431061"/>
    <lineage>
        <taxon>Bacteria</taxon>
        <taxon>Pseudomonadati</taxon>
        <taxon>Pseudomonadota</taxon>
        <taxon>Betaproteobacteria</taxon>
        <taxon>Burkholderiales</taxon>
        <taxon>Sphaerotilaceae</taxon>
        <taxon>Roseateles</taxon>
    </lineage>
</organism>
<dbReference type="RefSeq" id="WP_088384800.1">
    <property type="nucleotide sequence ID" value="NZ_NIOF01000003.1"/>
</dbReference>
<keyword evidence="1" id="KW-1133">Transmembrane helix</keyword>
<accession>A0A246JG78</accession>
<sequence>MKRTLIGLALSALVSFFFLWLITRGFGQLMDLLRDVTHPGKGGSAVPLVVIGLAVFVPLLIYRIRKARRKNRWGGDHRA</sequence>
<evidence type="ECO:0000313" key="3">
    <source>
        <dbReference type="Proteomes" id="UP000197468"/>
    </source>
</evidence>
<evidence type="ECO:0000256" key="1">
    <source>
        <dbReference type="SAM" id="Phobius"/>
    </source>
</evidence>